<keyword evidence="2" id="KW-0503">Monooxygenase</keyword>
<dbReference type="InterPro" id="IPR002938">
    <property type="entry name" value="FAD-bd"/>
</dbReference>
<protein>
    <submittedName>
        <fullName evidence="2">FAD-dependent monooxygenase</fullName>
    </submittedName>
</protein>
<evidence type="ECO:0000313" key="2">
    <source>
        <dbReference type="EMBL" id="GAA0541592.1"/>
    </source>
</evidence>
<dbReference type="PRINTS" id="PR00420">
    <property type="entry name" value="RNGMNOXGNASE"/>
</dbReference>
<dbReference type="Gene3D" id="3.30.9.10">
    <property type="entry name" value="D-Amino Acid Oxidase, subunit A, domain 2"/>
    <property type="match status" value="1"/>
</dbReference>
<dbReference type="Proteomes" id="UP001500729">
    <property type="component" value="Unassembled WGS sequence"/>
</dbReference>
<dbReference type="EMBL" id="BAAAGS010000033">
    <property type="protein sequence ID" value="GAA0541592.1"/>
    <property type="molecule type" value="Genomic_DNA"/>
</dbReference>
<dbReference type="Pfam" id="PF01494">
    <property type="entry name" value="FAD_binding_3"/>
    <property type="match status" value="1"/>
</dbReference>
<reference evidence="3" key="1">
    <citation type="journal article" date="2019" name="Int. J. Syst. Evol. Microbiol.">
        <title>The Global Catalogue of Microorganisms (GCM) 10K type strain sequencing project: providing services to taxonomists for standard genome sequencing and annotation.</title>
        <authorList>
            <consortium name="The Broad Institute Genomics Platform"/>
            <consortium name="The Broad Institute Genome Sequencing Center for Infectious Disease"/>
            <person name="Wu L."/>
            <person name="Ma J."/>
        </authorList>
    </citation>
    <scope>NUCLEOTIDE SEQUENCE [LARGE SCALE GENOMIC DNA]</scope>
    <source>
        <strain evidence="3">JCM 10303</strain>
    </source>
</reference>
<dbReference type="InterPro" id="IPR036188">
    <property type="entry name" value="FAD/NAD-bd_sf"/>
</dbReference>
<keyword evidence="3" id="KW-1185">Reference proteome</keyword>
<dbReference type="SUPFAM" id="SSF51905">
    <property type="entry name" value="FAD/NAD(P)-binding domain"/>
    <property type="match status" value="1"/>
</dbReference>
<proteinExistence type="predicted"/>
<dbReference type="RefSeq" id="WP_009946953.1">
    <property type="nucleotide sequence ID" value="NZ_BAAAGS010000033.1"/>
</dbReference>
<organism evidence="2 3">
    <name type="scientific">Saccharopolyspora erythraea</name>
    <name type="common">Streptomyces erythraeus</name>
    <dbReference type="NCBI Taxonomy" id="1836"/>
    <lineage>
        <taxon>Bacteria</taxon>
        <taxon>Bacillati</taxon>
        <taxon>Actinomycetota</taxon>
        <taxon>Actinomycetes</taxon>
        <taxon>Pseudonocardiales</taxon>
        <taxon>Pseudonocardiaceae</taxon>
        <taxon>Saccharopolyspora</taxon>
    </lineage>
</organism>
<evidence type="ECO:0000313" key="3">
    <source>
        <dbReference type="Proteomes" id="UP001500729"/>
    </source>
</evidence>
<dbReference type="GO" id="GO:0004497">
    <property type="term" value="F:monooxygenase activity"/>
    <property type="evidence" value="ECO:0007669"/>
    <property type="project" value="UniProtKB-KW"/>
</dbReference>
<sequence length="404" mass="44332">MKVIVVGAGMAGLSLANRVSTLGGEVVLLERATGPRAQGYMMDFFGPGYDAIEAMGLLPAVEDVAYHIAEATFVDEHGRRRAGVRPRQFANGPLLNLMRPDLERVLREHLPPEVDLRFGTGPTAVTDHNDGVRVTLADGTRLDADMLVGADGIHSTVRHLVFGREAEFLRYLGFHTAAFCFDAPEVEAIVRDRACLTDTVGRQMGFYSLRDGRVAAFGVHRTADPTLPEDLRTAVRDAFAGLGWVAPRALDRCPPPSEIYYDQVAQIEMPRWSRGRVVLVGDACYAVSLLAGQGASLSIAGAYLLADRLAHARTIEQAVAEYEQLWRPVVREKQQVGRTGARWFLPESRWQLRFRRAVLRLARLPVLDRYLAALLAGKSSALVRNLRQGGGPSELTGGRQATPR</sequence>
<evidence type="ECO:0000259" key="1">
    <source>
        <dbReference type="Pfam" id="PF01494"/>
    </source>
</evidence>
<dbReference type="PANTHER" id="PTHR46865">
    <property type="entry name" value="OXIDOREDUCTASE-RELATED"/>
    <property type="match status" value="1"/>
</dbReference>
<comment type="caution">
    <text evidence="2">The sequence shown here is derived from an EMBL/GenBank/DDBJ whole genome shotgun (WGS) entry which is preliminary data.</text>
</comment>
<keyword evidence="2" id="KW-0560">Oxidoreductase</keyword>
<name>A0ABP3NCW9_SACER</name>
<accession>A0ABP3NCW9</accession>
<feature type="domain" description="FAD-binding" evidence="1">
    <location>
        <begin position="2"/>
        <end position="318"/>
    </location>
</feature>
<dbReference type="InterPro" id="IPR051704">
    <property type="entry name" value="FAD_aromatic-hydroxylase"/>
</dbReference>
<gene>
    <name evidence="2" type="ORF">GCM10009533_45770</name>
</gene>
<dbReference type="Gene3D" id="3.50.50.60">
    <property type="entry name" value="FAD/NAD(P)-binding domain"/>
    <property type="match status" value="1"/>
</dbReference>